<feature type="non-terminal residue" evidence="1">
    <location>
        <position position="1"/>
    </location>
</feature>
<protein>
    <submittedName>
        <fullName evidence="1">Uncharacterized protein</fullName>
    </submittedName>
</protein>
<reference evidence="1" key="1">
    <citation type="journal article" date="2019" name="Sci. Rep.">
        <title>Draft genome of Tanacetum cinerariifolium, the natural source of mosquito coil.</title>
        <authorList>
            <person name="Yamashiro T."/>
            <person name="Shiraishi A."/>
            <person name="Satake H."/>
            <person name="Nakayama K."/>
        </authorList>
    </citation>
    <scope>NUCLEOTIDE SEQUENCE</scope>
</reference>
<sequence>FLCDRTVEDFFSSDSDSGDDDSEYSLTYREFKDWEVVRCPPGNSYIHFYHREDRLRKYFTYLKELLPHVYPHDIQALRQKMNRHFRLNPNADDGLDLWRDVNMLCRSLHADDVEEFWRDQDDWIMSSWTLYTKGTVHADLLQATMPVSSAPMS</sequence>
<dbReference type="AlphaFoldDB" id="A0A699TSJ8"/>
<proteinExistence type="predicted"/>
<accession>A0A699TSJ8</accession>
<gene>
    <name evidence="1" type="ORF">Tci_882733</name>
</gene>
<dbReference type="EMBL" id="BKCJ011254398">
    <property type="protein sequence ID" value="GFD10764.1"/>
    <property type="molecule type" value="Genomic_DNA"/>
</dbReference>
<comment type="caution">
    <text evidence="1">The sequence shown here is derived from an EMBL/GenBank/DDBJ whole genome shotgun (WGS) entry which is preliminary data.</text>
</comment>
<name>A0A699TSJ8_TANCI</name>
<organism evidence="1">
    <name type="scientific">Tanacetum cinerariifolium</name>
    <name type="common">Dalmatian daisy</name>
    <name type="synonym">Chrysanthemum cinerariifolium</name>
    <dbReference type="NCBI Taxonomy" id="118510"/>
    <lineage>
        <taxon>Eukaryota</taxon>
        <taxon>Viridiplantae</taxon>
        <taxon>Streptophyta</taxon>
        <taxon>Embryophyta</taxon>
        <taxon>Tracheophyta</taxon>
        <taxon>Spermatophyta</taxon>
        <taxon>Magnoliopsida</taxon>
        <taxon>eudicotyledons</taxon>
        <taxon>Gunneridae</taxon>
        <taxon>Pentapetalae</taxon>
        <taxon>asterids</taxon>
        <taxon>campanulids</taxon>
        <taxon>Asterales</taxon>
        <taxon>Asteraceae</taxon>
        <taxon>Asteroideae</taxon>
        <taxon>Anthemideae</taxon>
        <taxon>Anthemidinae</taxon>
        <taxon>Tanacetum</taxon>
    </lineage>
</organism>
<evidence type="ECO:0000313" key="1">
    <source>
        <dbReference type="EMBL" id="GFD10764.1"/>
    </source>
</evidence>